<keyword evidence="1" id="KW-0812">Transmembrane</keyword>
<evidence type="ECO:0000256" key="1">
    <source>
        <dbReference type="SAM" id="Phobius"/>
    </source>
</evidence>
<keyword evidence="1" id="KW-0472">Membrane</keyword>
<organism evidence="2 3">
    <name type="scientific">candidate division WOR-3 bacterium</name>
    <dbReference type="NCBI Taxonomy" id="2052148"/>
    <lineage>
        <taxon>Bacteria</taxon>
        <taxon>Bacteria division WOR-3</taxon>
    </lineage>
</organism>
<dbReference type="Proteomes" id="UP000630660">
    <property type="component" value="Unassembled WGS sequence"/>
</dbReference>
<feature type="transmembrane region" description="Helical" evidence="1">
    <location>
        <begin position="87"/>
        <end position="110"/>
    </location>
</feature>
<dbReference type="AlphaFoldDB" id="A0A9D5K953"/>
<name>A0A9D5K953_UNCW3</name>
<gene>
    <name evidence="2" type="ORF">GF359_00545</name>
</gene>
<evidence type="ECO:0008006" key="4">
    <source>
        <dbReference type="Google" id="ProtNLM"/>
    </source>
</evidence>
<sequence>MKDNTSAIVMDCAESRKWIELRFDGEEIPEAITKKLDKHLASCDGCRSWAARMETALAKLETLAEPQPTGRFKARLMRELGLSPVPVWLRWAGGVAAGFFAAWLLAVTFLGDRLLGAAREGIPVLSRLLRIGQYLLPAGSGQNSILTIATEIGIIILGGAILLIALGILARRMVTRAQRTHPAAARSA</sequence>
<comment type="caution">
    <text evidence="2">The sequence shown here is derived from an EMBL/GenBank/DDBJ whole genome shotgun (WGS) entry which is preliminary data.</text>
</comment>
<evidence type="ECO:0000313" key="2">
    <source>
        <dbReference type="EMBL" id="MBD3363681.1"/>
    </source>
</evidence>
<evidence type="ECO:0000313" key="3">
    <source>
        <dbReference type="Proteomes" id="UP000630660"/>
    </source>
</evidence>
<protein>
    <recommendedName>
        <fullName evidence="4">Zinc-finger domain-containing protein</fullName>
    </recommendedName>
</protein>
<dbReference type="EMBL" id="WJKJ01000015">
    <property type="protein sequence ID" value="MBD3363681.1"/>
    <property type="molecule type" value="Genomic_DNA"/>
</dbReference>
<reference evidence="2" key="1">
    <citation type="submission" date="2019-11" db="EMBL/GenBank/DDBJ databases">
        <title>Microbial mats filling the niche in hypersaline microbial mats.</title>
        <authorList>
            <person name="Wong H.L."/>
            <person name="Macleod F.I."/>
            <person name="White R.A. III"/>
            <person name="Burns B.P."/>
        </authorList>
    </citation>
    <scope>NUCLEOTIDE SEQUENCE</scope>
    <source>
        <strain evidence="2">Bin_327</strain>
    </source>
</reference>
<keyword evidence="1" id="KW-1133">Transmembrane helix</keyword>
<feature type="transmembrane region" description="Helical" evidence="1">
    <location>
        <begin position="145"/>
        <end position="169"/>
    </location>
</feature>
<proteinExistence type="predicted"/>
<accession>A0A9D5K953</accession>